<feature type="region of interest" description="Disordered" evidence="1">
    <location>
        <begin position="91"/>
        <end position="121"/>
    </location>
</feature>
<accession>A0A9X0B4M2</accession>
<comment type="caution">
    <text evidence="2">The sequence shown here is derived from an EMBL/GenBank/DDBJ whole genome shotgun (WGS) entry which is preliminary data.</text>
</comment>
<dbReference type="Proteomes" id="UP001147747">
    <property type="component" value="Unassembled WGS sequence"/>
</dbReference>
<evidence type="ECO:0000256" key="1">
    <source>
        <dbReference type="SAM" id="MobiDB-lite"/>
    </source>
</evidence>
<protein>
    <submittedName>
        <fullName evidence="2">Uncharacterized protein</fullName>
    </submittedName>
</protein>
<gene>
    <name evidence="2" type="ORF">N7509_010432</name>
</gene>
<dbReference type="GeneID" id="81374049"/>
<keyword evidence="3" id="KW-1185">Reference proteome</keyword>
<dbReference type="RefSeq" id="XP_056485689.1">
    <property type="nucleotide sequence ID" value="XM_056635069.1"/>
</dbReference>
<dbReference type="AlphaFoldDB" id="A0A9X0B4M2"/>
<name>A0A9X0B4M2_9EURO</name>
<organism evidence="2 3">
    <name type="scientific">Penicillium cosmopolitanum</name>
    <dbReference type="NCBI Taxonomy" id="1131564"/>
    <lineage>
        <taxon>Eukaryota</taxon>
        <taxon>Fungi</taxon>
        <taxon>Dikarya</taxon>
        <taxon>Ascomycota</taxon>
        <taxon>Pezizomycotina</taxon>
        <taxon>Eurotiomycetes</taxon>
        <taxon>Eurotiomycetidae</taxon>
        <taxon>Eurotiales</taxon>
        <taxon>Aspergillaceae</taxon>
        <taxon>Penicillium</taxon>
    </lineage>
</organism>
<sequence length="136" mass="13923">MPGSPTDSRPPTTVAGGTGTTPTPANNIGGGAGWGDRSFHKGGMNDVLNEGKGHVDPSNPRETMGAFLGLDDQKSRAEAKYLARAGLAGDDIKTTTDSGEPTCSGEDHSFMGTKPGGADTFPGWGTMKNIFGTLKP</sequence>
<proteinExistence type="predicted"/>
<dbReference type="OrthoDB" id="4504900at2759"/>
<evidence type="ECO:0000313" key="3">
    <source>
        <dbReference type="Proteomes" id="UP001147747"/>
    </source>
</evidence>
<dbReference type="EMBL" id="JAPZBU010000009">
    <property type="protein sequence ID" value="KAJ5387891.1"/>
    <property type="molecule type" value="Genomic_DNA"/>
</dbReference>
<feature type="compositionally biased region" description="Low complexity" evidence="1">
    <location>
        <begin position="10"/>
        <end position="27"/>
    </location>
</feature>
<reference evidence="2" key="1">
    <citation type="submission" date="2022-12" db="EMBL/GenBank/DDBJ databases">
        <authorList>
            <person name="Petersen C."/>
        </authorList>
    </citation>
    <scope>NUCLEOTIDE SEQUENCE</scope>
    <source>
        <strain evidence="2">IBT 29677</strain>
    </source>
</reference>
<feature type="region of interest" description="Disordered" evidence="1">
    <location>
        <begin position="1"/>
        <end position="66"/>
    </location>
</feature>
<reference evidence="2" key="2">
    <citation type="journal article" date="2023" name="IMA Fungus">
        <title>Comparative genomic study of the Penicillium genus elucidates a diverse pangenome and 15 lateral gene transfer events.</title>
        <authorList>
            <person name="Petersen C."/>
            <person name="Sorensen T."/>
            <person name="Nielsen M.R."/>
            <person name="Sondergaard T.E."/>
            <person name="Sorensen J.L."/>
            <person name="Fitzpatrick D.A."/>
            <person name="Frisvad J.C."/>
            <person name="Nielsen K.L."/>
        </authorList>
    </citation>
    <scope>NUCLEOTIDE SEQUENCE</scope>
    <source>
        <strain evidence="2">IBT 29677</strain>
    </source>
</reference>
<evidence type="ECO:0000313" key="2">
    <source>
        <dbReference type="EMBL" id="KAJ5387891.1"/>
    </source>
</evidence>